<keyword evidence="2" id="KW-1185">Reference proteome</keyword>
<dbReference type="OrthoDB" id="6916027at2"/>
<accession>A0A2M8HCH8</accession>
<evidence type="ECO:0000313" key="2">
    <source>
        <dbReference type="Proteomes" id="UP000232060"/>
    </source>
</evidence>
<dbReference type="Pfam" id="PF09474">
    <property type="entry name" value="Type_III_YscX"/>
    <property type="match status" value="1"/>
</dbReference>
<sequence length="121" mass="13364">MSRITAAHIGIEQLSAIRLDELEASLPGRYALLPDGQSIEPHISRLYPERLAERALLAFATPASGFHDLLRPGDFNQGMQGLRAVLSQGDSAELRAAASLLEQMHQDEQLMQMTLHLLHKV</sequence>
<proteinExistence type="predicted"/>
<comment type="caution">
    <text evidence="1">The sequence shown here is derived from an EMBL/GenBank/DDBJ whole genome shotgun (WGS) entry which is preliminary data.</text>
</comment>
<protein>
    <submittedName>
        <fullName evidence="1">YscX family type III secretion protein</fullName>
    </submittedName>
</protein>
<evidence type="ECO:0000313" key="1">
    <source>
        <dbReference type="EMBL" id="PJC94263.1"/>
    </source>
</evidence>
<dbReference type="RefSeq" id="WP_100859082.1">
    <property type="nucleotide sequence ID" value="NZ_PGCP01000005.1"/>
</dbReference>
<reference evidence="1 2" key="1">
    <citation type="submission" date="2017-11" db="EMBL/GenBank/DDBJ databases">
        <title>Draft genome sequence of environmental isolate Aeromonas lusitania sp. nov. MDC 2473.</title>
        <authorList>
            <person name="Colston S.M."/>
            <person name="Navarro A."/>
            <person name="Martinez-Murcia A.J."/>
            <person name="Graf J."/>
        </authorList>
    </citation>
    <scope>NUCLEOTIDE SEQUENCE [LARGE SCALE GENOMIC DNA]</scope>
    <source>
        <strain evidence="1 2">MDC 2473</strain>
    </source>
</reference>
<dbReference type="EMBL" id="PGCP01000005">
    <property type="protein sequence ID" value="PJC94263.1"/>
    <property type="molecule type" value="Genomic_DNA"/>
</dbReference>
<name>A0A2M8HCH8_9GAMM</name>
<dbReference type="AlphaFoldDB" id="A0A2M8HCH8"/>
<dbReference type="NCBIfam" id="TIGR02502">
    <property type="entry name" value="type_III_YscX"/>
    <property type="match status" value="1"/>
</dbReference>
<dbReference type="InterPro" id="IPR012672">
    <property type="entry name" value="T3SS_YscX"/>
</dbReference>
<gene>
    <name evidence="1" type="ORF">CUC44_06110</name>
</gene>
<organism evidence="1 2">
    <name type="scientific">Aeromonas lusitana</name>
    <dbReference type="NCBI Taxonomy" id="931529"/>
    <lineage>
        <taxon>Bacteria</taxon>
        <taxon>Pseudomonadati</taxon>
        <taxon>Pseudomonadota</taxon>
        <taxon>Gammaproteobacteria</taxon>
        <taxon>Aeromonadales</taxon>
        <taxon>Aeromonadaceae</taxon>
        <taxon>Aeromonas</taxon>
    </lineage>
</organism>
<dbReference type="Proteomes" id="UP000232060">
    <property type="component" value="Unassembled WGS sequence"/>
</dbReference>